<dbReference type="NCBIfam" id="NF002550">
    <property type="entry name" value="PRK02106.1"/>
    <property type="match status" value="1"/>
</dbReference>
<feature type="domain" description="Glucose-methanol-choline oxidoreductase N-terminal" evidence="7">
    <location>
        <begin position="251"/>
        <end position="265"/>
    </location>
</feature>
<evidence type="ECO:0000259" key="7">
    <source>
        <dbReference type="PROSITE" id="PS00624"/>
    </source>
</evidence>
<evidence type="ECO:0000313" key="8">
    <source>
        <dbReference type="EMBL" id="MBO0333797.1"/>
    </source>
</evidence>
<keyword evidence="8" id="KW-0560">Oxidoreductase</keyword>
<dbReference type="InterPro" id="IPR007867">
    <property type="entry name" value="GMC_OxRtase_C"/>
</dbReference>
<protein>
    <submittedName>
        <fullName evidence="8">Choline dehydrogenase</fullName>
        <ecNumber evidence="8">1.1.99.1</ecNumber>
    </submittedName>
</protein>
<dbReference type="Proteomes" id="UP000664761">
    <property type="component" value="Unassembled WGS sequence"/>
</dbReference>
<keyword evidence="3 5" id="KW-0285">Flavoprotein</keyword>
<evidence type="ECO:0000256" key="4">
    <source>
        <dbReference type="ARBA" id="ARBA00022827"/>
    </source>
</evidence>
<evidence type="ECO:0000313" key="9">
    <source>
        <dbReference type="Proteomes" id="UP000664761"/>
    </source>
</evidence>
<dbReference type="SUPFAM" id="SSF51905">
    <property type="entry name" value="FAD/NAD(P)-binding domain"/>
    <property type="match status" value="1"/>
</dbReference>
<dbReference type="InterPro" id="IPR012132">
    <property type="entry name" value="GMC_OxRdtase"/>
</dbReference>
<evidence type="ECO:0000256" key="3">
    <source>
        <dbReference type="ARBA" id="ARBA00022630"/>
    </source>
</evidence>
<dbReference type="RefSeq" id="WP_207044613.1">
    <property type="nucleotide sequence ID" value="NZ_JAFLNC010000002.1"/>
</dbReference>
<evidence type="ECO:0000259" key="6">
    <source>
        <dbReference type="PROSITE" id="PS00623"/>
    </source>
</evidence>
<dbReference type="PIRSF" id="PIRSF000137">
    <property type="entry name" value="Alcohol_oxidase"/>
    <property type="match status" value="1"/>
</dbReference>
<dbReference type="InterPro" id="IPR000172">
    <property type="entry name" value="GMC_OxRdtase_N"/>
</dbReference>
<dbReference type="Pfam" id="PF05199">
    <property type="entry name" value="GMC_oxred_C"/>
    <property type="match status" value="1"/>
</dbReference>
<comment type="similarity">
    <text evidence="2 5">Belongs to the GMC oxidoreductase family.</text>
</comment>
<dbReference type="EC" id="1.1.99.1" evidence="8"/>
<comment type="cofactor">
    <cofactor evidence="1">
        <name>FAD</name>
        <dbReference type="ChEBI" id="CHEBI:57692"/>
    </cofactor>
</comment>
<feature type="domain" description="Glucose-methanol-choline oxidoreductase N-terminal" evidence="6">
    <location>
        <begin position="79"/>
        <end position="102"/>
    </location>
</feature>
<evidence type="ECO:0000256" key="1">
    <source>
        <dbReference type="ARBA" id="ARBA00001974"/>
    </source>
</evidence>
<organism evidence="8 9">
    <name type="scientific">Sneathiella sedimenti</name>
    <dbReference type="NCBI Taxonomy" id="2816034"/>
    <lineage>
        <taxon>Bacteria</taxon>
        <taxon>Pseudomonadati</taxon>
        <taxon>Pseudomonadota</taxon>
        <taxon>Alphaproteobacteria</taxon>
        <taxon>Sneathiellales</taxon>
        <taxon>Sneathiellaceae</taxon>
        <taxon>Sneathiella</taxon>
    </lineage>
</organism>
<dbReference type="PANTHER" id="PTHR11552:SF147">
    <property type="entry name" value="CHOLINE DEHYDROGENASE, MITOCHONDRIAL"/>
    <property type="match status" value="1"/>
</dbReference>
<dbReference type="GO" id="GO:0008812">
    <property type="term" value="F:choline dehydrogenase activity"/>
    <property type="evidence" value="ECO:0007669"/>
    <property type="project" value="UniProtKB-EC"/>
</dbReference>
<proteinExistence type="inferred from homology"/>
<dbReference type="Gene3D" id="3.30.560.10">
    <property type="entry name" value="Glucose Oxidase, domain 3"/>
    <property type="match status" value="1"/>
</dbReference>
<evidence type="ECO:0000256" key="2">
    <source>
        <dbReference type="ARBA" id="ARBA00010790"/>
    </source>
</evidence>
<name>A0ABS3F635_9PROT</name>
<comment type="caution">
    <text evidence="8">The sequence shown here is derived from an EMBL/GenBank/DDBJ whole genome shotgun (WGS) entry which is preliminary data.</text>
</comment>
<dbReference type="Pfam" id="PF00732">
    <property type="entry name" value="GMC_oxred_N"/>
    <property type="match status" value="1"/>
</dbReference>
<keyword evidence="4 5" id="KW-0274">FAD</keyword>
<accession>A0ABS3F635</accession>
<gene>
    <name evidence="8" type="ORF">J0X12_09235</name>
</gene>
<sequence length="527" mass="56563">MYDYIVVGGGSGGAVVASRLSEDLKTQVCLLEAGGPDNSILIHAPIGIAVMLPRKINNWAYETVPQPGLKGRKGYQPRGKTLGGSSSINAMLYVRGHPADYDDWAALGNKGWSYKDVLPYFKKSENNEGGADAYHGTEGPLNVAKMRAHMPISDVFLDAAMQVQMPMSKDFNGATQEGLGTYQVTQKNGERWSAAKAYLTPNLNRPNLHIITHAHAGRILMEGKKAVGIAYIKDGKTAEIRAGKEIILAGGAFASPQLLLLSGIGPAKELNMHGIETVHELPGVGQNLQDHIDYVVAHKSSSRETMGISLGGGADLIKGIFEWRKKRTGIISSPLAERGGFLKTDPALTRPDIQLHFVIGPLDDHARKTHLGHGFSCHVCVLRPKSRGHVGLNSSNPLDPPRIDPNFLSQQEDVDTLVKGVKMTQRIFDAPAFDPYRGKPLYAVDMTSDAAIEDAIRSRADTVYHPVGSCKMGTDPMAVVDPELRVHGIAGLRIADASIMPSVIGGNTNAPTIMIGEKAADLIKAAG</sequence>
<dbReference type="Gene3D" id="3.50.50.60">
    <property type="entry name" value="FAD/NAD(P)-binding domain"/>
    <property type="match status" value="1"/>
</dbReference>
<dbReference type="PANTHER" id="PTHR11552">
    <property type="entry name" value="GLUCOSE-METHANOL-CHOLINE GMC OXIDOREDUCTASE"/>
    <property type="match status" value="1"/>
</dbReference>
<evidence type="ECO:0000256" key="5">
    <source>
        <dbReference type="RuleBase" id="RU003968"/>
    </source>
</evidence>
<dbReference type="SUPFAM" id="SSF54373">
    <property type="entry name" value="FAD-linked reductases, C-terminal domain"/>
    <property type="match status" value="1"/>
</dbReference>
<dbReference type="InterPro" id="IPR036188">
    <property type="entry name" value="FAD/NAD-bd_sf"/>
</dbReference>
<keyword evidence="9" id="KW-1185">Reference proteome</keyword>
<dbReference type="PROSITE" id="PS00624">
    <property type="entry name" value="GMC_OXRED_2"/>
    <property type="match status" value="1"/>
</dbReference>
<dbReference type="PROSITE" id="PS00623">
    <property type="entry name" value="GMC_OXRED_1"/>
    <property type="match status" value="1"/>
</dbReference>
<reference evidence="8 9" key="1">
    <citation type="submission" date="2021-03" db="EMBL/GenBank/DDBJ databases">
        <title>Sneathiella sp. CAU 1612 isolated from Kang Won-do.</title>
        <authorList>
            <person name="Kim W."/>
        </authorList>
    </citation>
    <scope>NUCLEOTIDE SEQUENCE [LARGE SCALE GENOMIC DNA]</scope>
    <source>
        <strain evidence="8 9">CAU 1612</strain>
    </source>
</reference>
<dbReference type="EMBL" id="JAFLNC010000002">
    <property type="protein sequence ID" value="MBO0333797.1"/>
    <property type="molecule type" value="Genomic_DNA"/>
</dbReference>